<dbReference type="PANTHER" id="PTHR43024:SF1">
    <property type="entry name" value="UDP-N-ACETYLMURAMOYL-TRIPEPTIDE--D-ALANYL-D-ALANINE LIGASE"/>
    <property type="match status" value="1"/>
</dbReference>
<dbReference type="Gene3D" id="3.40.1190.10">
    <property type="entry name" value="Mur-like, catalytic domain"/>
    <property type="match status" value="1"/>
</dbReference>
<evidence type="ECO:0000313" key="16">
    <source>
        <dbReference type="Proteomes" id="UP000007721"/>
    </source>
</evidence>
<dbReference type="HAMAP" id="MF_02019">
    <property type="entry name" value="MurF"/>
    <property type="match status" value="1"/>
</dbReference>
<keyword evidence="2 10" id="KW-0436">Ligase</keyword>
<dbReference type="InterPro" id="IPR036565">
    <property type="entry name" value="Mur-like_cat_sf"/>
</dbReference>
<dbReference type="GO" id="GO:0047480">
    <property type="term" value="F:UDP-N-acetylmuramoyl-tripeptide-D-alanyl-D-alanine ligase activity"/>
    <property type="evidence" value="ECO:0007669"/>
    <property type="project" value="UniProtKB-UniRule"/>
</dbReference>
<dbReference type="RefSeq" id="WP_012645867.1">
    <property type="nucleotide sequence ID" value="NC_011979.1"/>
</dbReference>
<sequence>MLSIDEIIQATGGTLIGSGGKMVSGVSTDSRSVVAGQLFVALKGDRFDGHEFIETALAKGVRTFLVAADSLAARAPAENASYIAVTETLRALGDLAAGYRRKFSIPLIGITGSNGKTTTKEMLATILGQTGPGLKTSGNLNNLIGLPLMLLRMTGRDRWAVLEMGMSEPGEIDRLAEIAEPGVGIITNAFTAHLASMGSVEAVAKAKGELFQRLKTGGVAVYNADDPLISRLPTAAGVSRLSFGLRGAEVSSEGIKTLGLEGVRFTLRLPDGEIPVKMRAFGQHNIYNALAAAAAAHAIGLDHQTIRAGLEEFTPYDKRFHVEQVGDIVLIDDSYNANPASIAAALVTLKDIRQQNRAIAVLGDMLELGSGAPAAHREVGLLAATCVERLYVMGEYAETVAAGAVDGGMGADHIYVAGSHGEIVEDLRRKVTKGDNILVKGSRGMHMDKVAEAIRNGFSLADEKKGVA</sequence>
<dbReference type="OrthoDB" id="9801978at2"/>
<dbReference type="InterPro" id="IPR036615">
    <property type="entry name" value="Mur_ligase_C_dom_sf"/>
</dbReference>
<evidence type="ECO:0000259" key="12">
    <source>
        <dbReference type="Pfam" id="PF01225"/>
    </source>
</evidence>
<feature type="domain" description="Mur ligase N-terminal catalytic" evidence="12">
    <location>
        <begin position="23"/>
        <end position="100"/>
    </location>
</feature>
<dbReference type="SUPFAM" id="SSF63418">
    <property type="entry name" value="MurE/MurF N-terminal domain"/>
    <property type="match status" value="1"/>
</dbReference>
<dbReference type="Pfam" id="PF01225">
    <property type="entry name" value="Mur_ligase"/>
    <property type="match status" value="1"/>
</dbReference>
<dbReference type="InterPro" id="IPR035911">
    <property type="entry name" value="MurE/MurF_N"/>
</dbReference>
<reference evidence="15 16" key="1">
    <citation type="submission" date="2009-01" db="EMBL/GenBank/DDBJ databases">
        <title>Complete sequence of Geobacter sp. FRC-32.</title>
        <authorList>
            <consortium name="US DOE Joint Genome Institute"/>
            <person name="Lucas S."/>
            <person name="Copeland A."/>
            <person name="Lapidus A."/>
            <person name="Glavina del Rio T."/>
            <person name="Dalin E."/>
            <person name="Tice H."/>
            <person name="Bruce D."/>
            <person name="Goodwin L."/>
            <person name="Pitluck S."/>
            <person name="Saunders E."/>
            <person name="Brettin T."/>
            <person name="Detter J.C."/>
            <person name="Han C."/>
            <person name="Larimer F."/>
            <person name="Land M."/>
            <person name="Hauser L."/>
            <person name="Kyrpides N."/>
            <person name="Ovchinnikova G."/>
            <person name="Kostka J."/>
            <person name="Richardson P."/>
        </authorList>
    </citation>
    <scope>NUCLEOTIDE SEQUENCE [LARGE SCALE GENOMIC DNA]</scope>
    <source>
        <strain evidence="16">DSM 22248 / JCM 15807 / FRC-32</strain>
    </source>
</reference>
<dbReference type="EC" id="6.3.2.10" evidence="10 11"/>
<keyword evidence="3 10" id="KW-0132">Cell division</keyword>
<keyword evidence="1 10" id="KW-0963">Cytoplasm</keyword>
<keyword evidence="7 10" id="KW-0573">Peptidoglycan synthesis</keyword>
<dbReference type="GO" id="GO:0009252">
    <property type="term" value="P:peptidoglycan biosynthetic process"/>
    <property type="evidence" value="ECO:0007669"/>
    <property type="project" value="UniProtKB-UniRule"/>
</dbReference>
<dbReference type="GO" id="GO:0008766">
    <property type="term" value="F:UDP-N-acetylmuramoylalanyl-D-glutamyl-2,6-diaminopimelate-D-alanyl-D-alanine ligase activity"/>
    <property type="evidence" value="ECO:0007669"/>
    <property type="project" value="RHEA"/>
</dbReference>
<name>B9M168_GEODF</name>
<dbReference type="GO" id="GO:0005524">
    <property type="term" value="F:ATP binding"/>
    <property type="evidence" value="ECO:0007669"/>
    <property type="project" value="UniProtKB-UniRule"/>
</dbReference>
<evidence type="ECO:0000259" key="13">
    <source>
        <dbReference type="Pfam" id="PF02875"/>
    </source>
</evidence>
<evidence type="ECO:0000256" key="4">
    <source>
        <dbReference type="ARBA" id="ARBA00022741"/>
    </source>
</evidence>
<dbReference type="GO" id="GO:0005737">
    <property type="term" value="C:cytoplasm"/>
    <property type="evidence" value="ECO:0007669"/>
    <property type="project" value="UniProtKB-SubCell"/>
</dbReference>
<keyword evidence="4 10" id="KW-0547">Nucleotide-binding</keyword>
<evidence type="ECO:0000313" key="15">
    <source>
        <dbReference type="EMBL" id="ACM19138.1"/>
    </source>
</evidence>
<dbReference type="UniPathway" id="UPA00219"/>
<dbReference type="Gene3D" id="3.90.190.20">
    <property type="entry name" value="Mur ligase, C-terminal domain"/>
    <property type="match status" value="1"/>
</dbReference>
<evidence type="ECO:0000256" key="10">
    <source>
        <dbReference type="HAMAP-Rule" id="MF_02019"/>
    </source>
</evidence>
<dbReference type="AlphaFoldDB" id="B9M168"/>
<feature type="domain" description="Mur ligase C-terminal" evidence="13">
    <location>
        <begin position="319"/>
        <end position="443"/>
    </location>
</feature>
<evidence type="ECO:0000256" key="9">
    <source>
        <dbReference type="ARBA" id="ARBA00023316"/>
    </source>
</evidence>
<evidence type="ECO:0000256" key="1">
    <source>
        <dbReference type="ARBA" id="ARBA00022490"/>
    </source>
</evidence>
<dbReference type="SUPFAM" id="SSF53623">
    <property type="entry name" value="MurD-like peptide ligases, catalytic domain"/>
    <property type="match status" value="1"/>
</dbReference>
<dbReference type="NCBIfam" id="TIGR01143">
    <property type="entry name" value="murF"/>
    <property type="match status" value="1"/>
</dbReference>
<comment type="similarity">
    <text evidence="10">Belongs to the MurCDEF family. MurF subfamily.</text>
</comment>
<dbReference type="Proteomes" id="UP000007721">
    <property type="component" value="Chromosome"/>
</dbReference>
<keyword evidence="6 10" id="KW-0133">Cell shape</keyword>
<proteinExistence type="inferred from homology"/>
<dbReference type="EMBL" id="CP001390">
    <property type="protein sequence ID" value="ACM19138.1"/>
    <property type="molecule type" value="Genomic_DNA"/>
</dbReference>
<dbReference type="Gene3D" id="3.40.1390.10">
    <property type="entry name" value="MurE/MurF, N-terminal domain"/>
    <property type="match status" value="1"/>
</dbReference>
<evidence type="ECO:0000256" key="2">
    <source>
        <dbReference type="ARBA" id="ARBA00022598"/>
    </source>
</evidence>
<dbReference type="Pfam" id="PF02875">
    <property type="entry name" value="Mur_ligase_C"/>
    <property type="match status" value="1"/>
</dbReference>
<evidence type="ECO:0000256" key="7">
    <source>
        <dbReference type="ARBA" id="ARBA00022984"/>
    </source>
</evidence>
<dbReference type="STRING" id="316067.Geob_0776"/>
<evidence type="ECO:0000256" key="5">
    <source>
        <dbReference type="ARBA" id="ARBA00022840"/>
    </source>
</evidence>
<protein>
    <recommendedName>
        <fullName evidence="10 11">UDP-N-acetylmuramoyl-tripeptide--D-alanyl-D-alanine ligase</fullName>
        <ecNumber evidence="10 11">6.3.2.10</ecNumber>
    </recommendedName>
    <alternativeName>
        <fullName evidence="10">D-alanyl-D-alanine-adding enzyme</fullName>
    </alternativeName>
</protein>
<dbReference type="PANTHER" id="PTHR43024">
    <property type="entry name" value="UDP-N-ACETYLMURAMOYL-TRIPEPTIDE--D-ALANYL-D-ALANINE LIGASE"/>
    <property type="match status" value="1"/>
</dbReference>
<evidence type="ECO:0000256" key="3">
    <source>
        <dbReference type="ARBA" id="ARBA00022618"/>
    </source>
</evidence>
<gene>
    <name evidence="10 15" type="primary">murF</name>
    <name evidence="15" type="ordered locus">Geob_0776</name>
</gene>
<keyword evidence="9 10" id="KW-0961">Cell wall biogenesis/degradation</keyword>
<feature type="binding site" evidence="10">
    <location>
        <begin position="112"/>
        <end position="118"/>
    </location>
    <ligand>
        <name>ATP</name>
        <dbReference type="ChEBI" id="CHEBI:30616"/>
    </ligand>
</feature>
<evidence type="ECO:0000256" key="6">
    <source>
        <dbReference type="ARBA" id="ARBA00022960"/>
    </source>
</evidence>
<comment type="catalytic activity">
    <reaction evidence="10 11">
        <text>D-alanyl-D-alanine + UDP-N-acetyl-alpha-D-muramoyl-L-alanyl-gamma-D-glutamyl-meso-2,6-diaminopimelate + ATP = UDP-N-acetyl-alpha-D-muramoyl-L-alanyl-gamma-D-glutamyl-meso-2,6-diaminopimeloyl-D-alanyl-D-alanine + ADP + phosphate + H(+)</text>
        <dbReference type="Rhea" id="RHEA:28374"/>
        <dbReference type="ChEBI" id="CHEBI:15378"/>
        <dbReference type="ChEBI" id="CHEBI:30616"/>
        <dbReference type="ChEBI" id="CHEBI:43474"/>
        <dbReference type="ChEBI" id="CHEBI:57822"/>
        <dbReference type="ChEBI" id="CHEBI:61386"/>
        <dbReference type="ChEBI" id="CHEBI:83905"/>
        <dbReference type="ChEBI" id="CHEBI:456216"/>
        <dbReference type="EC" id="6.3.2.10"/>
    </reaction>
</comment>
<keyword evidence="5 10" id="KW-0067">ATP-binding</keyword>
<dbReference type="KEGG" id="geo:Geob_0776"/>
<comment type="function">
    <text evidence="10 11">Involved in cell wall formation. Catalyzes the final step in the synthesis of UDP-N-acetylmuramoyl-pentapeptide, the precursor of murein.</text>
</comment>
<keyword evidence="16" id="KW-1185">Reference proteome</keyword>
<evidence type="ECO:0000256" key="11">
    <source>
        <dbReference type="RuleBase" id="RU004136"/>
    </source>
</evidence>
<feature type="domain" description="Mur ligase central" evidence="14">
    <location>
        <begin position="110"/>
        <end position="296"/>
    </location>
</feature>
<dbReference type="GO" id="GO:0008360">
    <property type="term" value="P:regulation of cell shape"/>
    <property type="evidence" value="ECO:0007669"/>
    <property type="project" value="UniProtKB-KW"/>
</dbReference>
<keyword evidence="8 10" id="KW-0131">Cell cycle</keyword>
<dbReference type="InterPro" id="IPR013221">
    <property type="entry name" value="Mur_ligase_cen"/>
</dbReference>
<dbReference type="GO" id="GO:0051301">
    <property type="term" value="P:cell division"/>
    <property type="evidence" value="ECO:0007669"/>
    <property type="project" value="UniProtKB-KW"/>
</dbReference>
<evidence type="ECO:0000259" key="14">
    <source>
        <dbReference type="Pfam" id="PF08245"/>
    </source>
</evidence>
<dbReference type="InterPro" id="IPR000713">
    <property type="entry name" value="Mur_ligase_N"/>
</dbReference>
<comment type="subcellular location">
    <subcellularLocation>
        <location evidence="10 11">Cytoplasm</location>
    </subcellularLocation>
</comment>
<dbReference type="InterPro" id="IPR051046">
    <property type="entry name" value="MurCDEF_CellWall_CoF430Synth"/>
</dbReference>
<accession>B9M168</accession>
<dbReference type="Pfam" id="PF08245">
    <property type="entry name" value="Mur_ligase_M"/>
    <property type="match status" value="1"/>
</dbReference>
<dbReference type="GO" id="GO:0071555">
    <property type="term" value="P:cell wall organization"/>
    <property type="evidence" value="ECO:0007669"/>
    <property type="project" value="UniProtKB-KW"/>
</dbReference>
<dbReference type="HOGENOM" id="CLU_031507_1_1_7"/>
<dbReference type="SUPFAM" id="SSF53244">
    <property type="entry name" value="MurD-like peptide ligases, peptide-binding domain"/>
    <property type="match status" value="1"/>
</dbReference>
<dbReference type="InterPro" id="IPR004101">
    <property type="entry name" value="Mur_ligase_C"/>
</dbReference>
<comment type="pathway">
    <text evidence="10 11">Cell wall biogenesis; peptidoglycan biosynthesis.</text>
</comment>
<dbReference type="eggNOG" id="COG0770">
    <property type="taxonomic scope" value="Bacteria"/>
</dbReference>
<organism evidence="15 16">
    <name type="scientific">Geotalea daltonii (strain DSM 22248 / JCM 15807 / FRC-32)</name>
    <name type="common">Geobacter daltonii</name>
    <dbReference type="NCBI Taxonomy" id="316067"/>
    <lineage>
        <taxon>Bacteria</taxon>
        <taxon>Pseudomonadati</taxon>
        <taxon>Thermodesulfobacteriota</taxon>
        <taxon>Desulfuromonadia</taxon>
        <taxon>Geobacterales</taxon>
        <taxon>Geobacteraceae</taxon>
        <taxon>Geotalea</taxon>
    </lineage>
</organism>
<dbReference type="InterPro" id="IPR005863">
    <property type="entry name" value="UDP-N-AcMur_synth"/>
</dbReference>
<evidence type="ECO:0000256" key="8">
    <source>
        <dbReference type="ARBA" id="ARBA00023306"/>
    </source>
</evidence>